<dbReference type="Pfam" id="PF00069">
    <property type="entry name" value="Pkinase"/>
    <property type="match status" value="1"/>
</dbReference>
<name>A0A6A6XV71_9PLEO</name>
<keyword evidence="3" id="KW-0418">Kinase</keyword>
<accession>A0A6A6XV71</accession>
<dbReference type="InterPro" id="IPR050167">
    <property type="entry name" value="Ser_Thr_protein_kinase"/>
</dbReference>
<dbReference type="GO" id="GO:0007165">
    <property type="term" value="P:signal transduction"/>
    <property type="evidence" value="ECO:0007669"/>
    <property type="project" value="TreeGrafter"/>
</dbReference>
<dbReference type="OrthoDB" id="626167at2759"/>
<dbReference type="PANTHER" id="PTHR23257:SF963">
    <property type="entry name" value="AT08303P"/>
    <property type="match status" value="1"/>
</dbReference>
<protein>
    <submittedName>
        <fullName evidence="3">Kinase-like protein</fullName>
    </submittedName>
</protein>
<dbReference type="GO" id="GO:0005524">
    <property type="term" value="F:ATP binding"/>
    <property type="evidence" value="ECO:0007669"/>
    <property type="project" value="InterPro"/>
</dbReference>
<reference evidence="3" key="1">
    <citation type="journal article" date="2020" name="Stud. Mycol.">
        <title>101 Dothideomycetes genomes: a test case for predicting lifestyles and emergence of pathogens.</title>
        <authorList>
            <person name="Haridas S."/>
            <person name="Albert R."/>
            <person name="Binder M."/>
            <person name="Bloem J."/>
            <person name="Labutti K."/>
            <person name="Salamov A."/>
            <person name="Andreopoulos B."/>
            <person name="Baker S."/>
            <person name="Barry K."/>
            <person name="Bills G."/>
            <person name="Bluhm B."/>
            <person name="Cannon C."/>
            <person name="Castanera R."/>
            <person name="Culley D."/>
            <person name="Daum C."/>
            <person name="Ezra D."/>
            <person name="Gonzalez J."/>
            <person name="Henrissat B."/>
            <person name="Kuo A."/>
            <person name="Liang C."/>
            <person name="Lipzen A."/>
            <person name="Lutzoni F."/>
            <person name="Magnuson J."/>
            <person name="Mondo S."/>
            <person name="Nolan M."/>
            <person name="Ohm R."/>
            <person name="Pangilinan J."/>
            <person name="Park H.-J."/>
            <person name="Ramirez L."/>
            <person name="Alfaro M."/>
            <person name="Sun H."/>
            <person name="Tritt A."/>
            <person name="Yoshinaga Y."/>
            <person name="Zwiers L.-H."/>
            <person name="Turgeon B."/>
            <person name="Goodwin S."/>
            <person name="Spatafora J."/>
            <person name="Crous P."/>
            <person name="Grigoriev I."/>
        </authorList>
    </citation>
    <scope>NUCLEOTIDE SEQUENCE</scope>
    <source>
        <strain evidence="3">CBS 109.77</strain>
    </source>
</reference>
<keyword evidence="3" id="KW-0808">Transferase</keyword>
<dbReference type="Gene3D" id="3.30.200.20">
    <property type="entry name" value="Phosphorylase Kinase, domain 1"/>
    <property type="match status" value="1"/>
</dbReference>
<gene>
    <name evidence="3" type="ORF">K505DRAFT_292932</name>
</gene>
<feature type="region of interest" description="Disordered" evidence="1">
    <location>
        <begin position="1"/>
        <end position="21"/>
    </location>
</feature>
<proteinExistence type="predicted"/>
<dbReference type="InterPro" id="IPR000719">
    <property type="entry name" value="Prot_kinase_dom"/>
</dbReference>
<keyword evidence="4" id="KW-1185">Reference proteome</keyword>
<evidence type="ECO:0000313" key="3">
    <source>
        <dbReference type="EMBL" id="KAF2800340.1"/>
    </source>
</evidence>
<evidence type="ECO:0000256" key="1">
    <source>
        <dbReference type="SAM" id="MobiDB-lite"/>
    </source>
</evidence>
<evidence type="ECO:0000313" key="4">
    <source>
        <dbReference type="Proteomes" id="UP000799757"/>
    </source>
</evidence>
<dbReference type="PROSITE" id="PS50011">
    <property type="entry name" value="PROTEIN_KINASE_DOM"/>
    <property type="match status" value="1"/>
</dbReference>
<feature type="domain" description="Protein kinase" evidence="2">
    <location>
        <begin position="59"/>
        <end position="372"/>
    </location>
</feature>
<dbReference type="PROSITE" id="PS00108">
    <property type="entry name" value="PROTEIN_KINASE_ST"/>
    <property type="match status" value="1"/>
</dbReference>
<sequence>MKELQNLPCSDSPESDPHITRLGASATSAYPGEDYSDYGLIAVLGLAQRLKIDLLPITWQAILGLAGQSRARIHQALVSVQTSFAFKRFDHNNQSDPLREIVQEMVILGHPVVQHHPHIVQLIGICWDIPSDTQHASKDGQDIYKGIPVWPVLVFEKSDLGHLYHFAQSSKGKGMSFEDRLNICVDVGIAIRDMHRNDIIHGDVKPQNVLMFEERPGIYNAKVADFGLSTYFHGEKDLVQIPQSVPWNAPEHHHRYFRPQDAKAMDVYSFGMLCLWLLFGVESFETMPYSSTAANVTEVFSFKAQDWSGREDLLLSWKSNRPLDWATKLVAEDGRLTAEIKERMTCFFQSSLRVDPDARVIDWQHLLGLLALAR</sequence>
<dbReference type="SMART" id="SM00220">
    <property type="entry name" value="S_TKc"/>
    <property type="match status" value="1"/>
</dbReference>
<dbReference type="GO" id="GO:0004672">
    <property type="term" value="F:protein kinase activity"/>
    <property type="evidence" value="ECO:0007669"/>
    <property type="project" value="InterPro"/>
</dbReference>
<dbReference type="AlphaFoldDB" id="A0A6A6XV71"/>
<dbReference type="EMBL" id="MU001749">
    <property type="protein sequence ID" value="KAF2800340.1"/>
    <property type="molecule type" value="Genomic_DNA"/>
</dbReference>
<dbReference type="PANTHER" id="PTHR23257">
    <property type="entry name" value="SERINE-THREONINE PROTEIN KINASE"/>
    <property type="match status" value="1"/>
</dbReference>
<dbReference type="SUPFAM" id="SSF56112">
    <property type="entry name" value="Protein kinase-like (PK-like)"/>
    <property type="match status" value="1"/>
</dbReference>
<dbReference type="GO" id="GO:0005737">
    <property type="term" value="C:cytoplasm"/>
    <property type="evidence" value="ECO:0007669"/>
    <property type="project" value="TreeGrafter"/>
</dbReference>
<dbReference type="InterPro" id="IPR011009">
    <property type="entry name" value="Kinase-like_dom_sf"/>
</dbReference>
<dbReference type="CDD" id="cd00180">
    <property type="entry name" value="PKc"/>
    <property type="match status" value="1"/>
</dbReference>
<dbReference type="Proteomes" id="UP000799757">
    <property type="component" value="Unassembled WGS sequence"/>
</dbReference>
<dbReference type="InterPro" id="IPR008271">
    <property type="entry name" value="Ser/Thr_kinase_AS"/>
</dbReference>
<evidence type="ECO:0000259" key="2">
    <source>
        <dbReference type="PROSITE" id="PS50011"/>
    </source>
</evidence>
<organism evidence="3 4">
    <name type="scientific">Melanomma pulvis-pyrius CBS 109.77</name>
    <dbReference type="NCBI Taxonomy" id="1314802"/>
    <lineage>
        <taxon>Eukaryota</taxon>
        <taxon>Fungi</taxon>
        <taxon>Dikarya</taxon>
        <taxon>Ascomycota</taxon>
        <taxon>Pezizomycotina</taxon>
        <taxon>Dothideomycetes</taxon>
        <taxon>Pleosporomycetidae</taxon>
        <taxon>Pleosporales</taxon>
        <taxon>Melanommataceae</taxon>
        <taxon>Melanomma</taxon>
    </lineage>
</organism>
<dbReference type="Gene3D" id="1.10.510.10">
    <property type="entry name" value="Transferase(Phosphotransferase) domain 1"/>
    <property type="match status" value="1"/>
</dbReference>